<dbReference type="EMBL" id="JABFTP020000103">
    <property type="protein sequence ID" value="KAL3276880.1"/>
    <property type="molecule type" value="Genomic_DNA"/>
</dbReference>
<feature type="signal peptide" evidence="1">
    <location>
        <begin position="1"/>
        <end position="20"/>
    </location>
</feature>
<gene>
    <name evidence="2" type="ORF">HHI36_012251</name>
</gene>
<feature type="chain" id="PRO_5044855007" evidence="1">
    <location>
        <begin position="21"/>
        <end position="75"/>
    </location>
</feature>
<protein>
    <submittedName>
        <fullName evidence="2">Uncharacterized protein</fullName>
    </submittedName>
</protein>
<name>A0ABD2NEE0_9CUCU</name>
<keyword evidence="1" id="KW-0732">Signal</keyword>
<evidence type="ECO:0000313" key="3">
    <source>
        <dbReference type="Proteomes" id="UP001516400"/>
    </source>
</evidence>
<proteinExistence type="predicted"/>
<sequence length="75" mass="8217">MGRSILLLVSLVVLVGAVHAKHQKAPLSPSANADWNIPEYSEAPSAQAYQQASAAWTVMPQLFMLICMIVVKNYF</sequence>
<dbReference type="Proteomes" id="UP001516400">
    <property type="component" value="Unassembled WGS sequence"/>
</dbReference>
<keyword evidence="3" id="KW-1185">Reference proteome</keyword>
<accession>A0ABD2NEE0</accession>
<dbReference type="AlphaFoldDB" id="A0ABD2NEE0"/>
<evidence type="ECO:0000313" key="2">
    <source>
        <dbReference type="EMBL" id="KAL3276880.1"/>
    </source>
</evidence>
<organism evidence="2 3">
    <name type="scientific">Cryptolaemus montrouzieri</name>
    <dbReference type="NCBI Taxonomy" id="559131"/>
    <lineage>
        <taxon>Eukaryota</taxon>
        <taxon>Metazoa</taxon>
        <taxon>Ecdysozoa</taxon>
        <taxon>Arthropoda</taxon>
        <taxon>Hexapoda</taxon>
        <taxon>Insecta</taxon>
        <taxon>Pterygota</taxon>
        <taxon>Neoptera</taxon>
        <taxon>Endopterygota</taxon>
        <taxon>Coleoptera</taxon>
        <taxon>Polyphaga</taxon>
        <taxon>Cucujiformia</taxon>
        <taxon>Coccinelloidea</taxon>
        <taxon>Coccinellidae</taxon>
        <taxon>Scymninae</taxon>
        <taxon>Scymnini</taxon>
        <taxon>Cryptolaemus</taxon>
    </lineage>
</organism>
<comment type="caution">
    <text evidence="2">The sequence shown here is derived from an EMBL/GenBank/DDBJ whole genome shotgun (WGS) entry which is preliminary data.</text>
</comment>
<evidence type="ECO:0000256" key="1">
    <source>
        <dbReference type="SAM" id="SignalP"/>
    </source>
</evidence>
<reference evidence="2 3" key="1">
    <citation type="journal article" date="2021" name="BMC Biol.">
        <title>Horizontally acquired antibacterial genes associated with adaptive radiation of ladybird beetles.</title>
        <authorList>
            <person name="Li H.S."/>
            <person name="Tang X.F."/>
            <person name="Huang Y.H."/>
            <person name="Xu Z.Y."/>
            <person name="Chen M.L."/>
            <person name="Du X.Y."/>
            <person name="Qiu B.Y."/>
            <person name="Chen P.T."/>
            <person name="Zhang W."/>
            <person name="Slipinski A."/>
            <person name="Escalona H.E."/>
            <person name="Waterhouse R.M."/>
            <person name="Zwick A."/>
            <person name="Pang H."/>
        </authorList>
    </citation>
    <scope>NUCLEOTIDE SEQUENCE [LARGE SCALE GENOMIC DNA]</scope>
    <source>
        <strain evidence="2">SYSU2018</strain>
    </source>
</reference>